<accession>A0ABV6YUU6</accession>
<proteinExistence type="predicted"/>
<dbReference type="InterPro" id="IPR009078">
    <property type="entry name" value="Ferritin-like_SF"/>
</dbReference>
<name>A0ABV6YUU6_UNCC1</name>
<reference evidence="2 3" key="1">
    <citation type="submission" date="2024-09" db="EMBL/GenBank/DDBJ databases">
        <title>Laminarin stimulates single cell rates of sulfate reduction while oxygen inhibits transcriptomic activity in coastal marine sediment.</title>
        <authorList>
            <person name="Lindsay M."/>
            <person name="Orcutt B."/>
            <person name="Emerson D."/>
            <person name="Stepanauskas R."/>
            <person name="D'Angelo T."/>
        </authorList>
    </citation>
    <scope>NUCLEOTIDE SEQUENCE [LARGE SCALE GENOMIC DNA]</scope>
    <source>
        <strain evidence="2">SAG AM-311-K15</strain>
    </source>
</reference>
<feature type="domain" description="Rubrerythrin diiron-binding" evidence="1">
    <location>
        <begin position="6"/>
        <end position="147"/>
    </location>
</feature>
<dbReference type="InterPro" id="IPR003251">
    <property type="entry name" value="Rr_diiron-bd_dom"/>
</dbReference>
<comment type="caution">
    <text evidence="2">The sequence shown here is derived from an EMBL/GenBank/DDBJ whole genome shotgun (WGS) entry which is preliminary data.</text>
</comment>
<keyword evidence="3" id="KW-1185">Reference proteome</keyword>
<dbReference type="InterPro" id="IPR012347">
    <property type="entry name" value="Ferritin-like"/>
</dbReference>
<dbReference type="EMBL" id="JBHPBY010000068">
    <property type="protein sequence ID" value="MFC1849953.1"/>
    <property type="molecule type" value="Genomic_DNA"/>
</dbReference>
<evidence type="ECO:0000259" key="1">
    <source>
        <dbReference type="Pfam" id="PF02915"/>
    </source>
</evidence>
<dbReference type="Gene3D" id="1.20.1260.10">
    <property type="match status" value="1"/>
</dbReference>
<protein>
    <submittedName>
        <fullName evidence="2">Ferritin family protein</fullName>
    </submittedName>
</protein>
<organism evidence="2 3">
    <name type="scientific">candidate division CSSED10-310 bacterium</name>
    <dbReference type="NCBI Taxonomy" id="2855610"/>
    <lineage>
        <taxon>Bacteria</taxon>
        <taxon>Bacteria division CSSED10-310</taxon>
    </lineage>
</organism>
<dbReference type="Pfam" id="PF02915">
    <property type="entry name" value="Rubrerythrin"/>
    <property type="match status" value="1"/>
</dbReference>
<evidence type="ECO:0000313" key="3">
    <source>
        <dbReference type="Proteomes" id="UP001594351"/>
    </source>
</evidence>
<sequence length="170" mass="19798">MMDIEEAIKMAIVYEMKVRDVYDDAARNATDQVGSRVFQLLAKEEQYHLYYLEDRLAEWQKQGKLSPEKLKTSIPSKKVILQEVDKLEKKMSGPDRGQELEMLRKALEVEKETSTFYRKMVDELTGQGKEMFARFVEIEDGHLAIVEAEIDAVSGSGFWFDMQEFSLERE</sequence>
<dbReference type="Proteomes" id="UP001594351">
    <property type="component" value="Unassembled WGS sequence"/>
</dbReference>
<evidence type="ECO:0000313" key="2">
    <source>
        <dbReference type="EMBL" id="MFC1849953.1"/>
    </source>
</evidence>
<dbReference type="SUPFAM" id="SSF47240">
    <property type="entry name" value="Ferritin-like"/>
    <property type="match status" value="1"/>
</dbReference>
<gene>
    <name evidence="2" type="ORF">ACFL27_07165</name>
</gene>